<keyword evidence="4" id="KW-1185">Reference proteome</keyword>
<feature type="compositionally biased region" description="Polar residues" evidence="1">
    <location>
        <begin position="72"/>
        <end position="87"/>
    </location>
</feature>
<dbReference type="Proteomes" id="UP001152523">
    <property type="component" value="Unassembled WGS sequence"/>
</dbReference>
<dbReference type="EMBL" id="CAMAPF010001052">
    <property type="protein sequence ID" value="CAH9143584.1"/>
    <property type="molecule type" value="Genomic_DNA"/>
</dbReference>
<feature type="compositionally biased region" description="Basic and acidic residues" evidence="1">
    <location>
        <begin position="110"/>
        <end position="124"/>
    </location>
</feature>
<evidence type="ECO:0000313" key="3">
    <source>
        <dbReference type="EMBL" id="CAH9143584.1"/>
    </source>
</evidence>
<comment type="caution">
    <text evidence="3">The sequence shown here is derived from an EMBL/GenBank/DDBJ whole genome shotgun (WGS) entry which is preliminary data.</text>
</comment>
<sequence>MPKPCMSEKQKEKSICEKRYEMIVEQLRDMKAQFSSYAGSDIGSCSVATKSPSGEIGKRKATGEVEKPVYTPTKTHIHSQLSTSPRHTSVEKEVVPPTTGPKPNKQRKDKKPEVFSEKSPKKEVEVDDMGWLEEPEAVHFGADEEQQCTKTKKFQRCTPKKIETNPQLPRRSLRHILDKTDTPFKGVKEELGNDDVEVVKVNRPQMKKKSAPVRKLTMQRTTRSIAKKRKEQSLNMKVLNCDQLCRIVINCEKVSTL</sequence>
<proteinExistence type="predicted"/>
<feature type="region of interest" description="Disordered" evidence="1">
    <location>
        <begin position="38"/>
        <end position="130"/>
    </location>
</feature>
<reference evidence="3" key="1">
    <citation type="submission" date="2022-07" db="EMBL/GenBank/DDBJ databases">
        <authorList>
            <person name="Macas J."/>
            <person name="Novak P."/>
            <person name="Neumann P."/>
        </authorList>
    </citation>
    <scope>NUCLEOTIDE SEQUENCE</scope>
</reference>
<dbReference type="EMBL" id="CAMAPF010000149">
    <property type="protein sequence ID" value="CAH9108879.1"/>
    <property type="molecule type" value="Genomic_DNA"/>
</dbReference>
<protein>
    <submittedName>
        <fullName evidence="3">Uncharacterized protein</fullName>
    </submittedName>
</protein>
<organism evidence="3 4">
    <name type="scientific">Cuscuta epithymum</name>
    <dbReference type="NCBI Taxonomy" id="186058"/>
    <lineage>
        <taxon>Eukaryota</taxon>
        <taxon>Viridiplantae</taxon>
        <taxon>Streptophyta</taxon>
        <taxon>Embryophyta</taxon>
        <taxon>Tracheophyta</taxon>
        <taxon>Spermatophyta</taxon>
        <taxon>Magnoliopsida</taxon>
        <taxon>eudicotyledons</taxon>
        <taxon>Gunneridae</taxon>
        <taxon>Pentapetalae</taxon>
        <taxon>asterids</taxon>
        <taxon>lamiids</taxon>
        <taxon>Solanales</taxon>
        <taxon>Convolvulaceae</taxon>
        <taxon>Cuscuteae</taxon>
        <taxon>Cuscuta</taxon>
        <taxon>Cuscuta subgen. Cuscuta</taxon>
    </lineage>
</organism>
<accession>A0AAV0G8R8</accession>
<evidence type="ECO:0000313" key="2">
    <source>
        <dbReference type="EMBL" id="CAH9108879.1"/>
    </source>
</evidence>
<evidence type="ECO:0000313" key="4">
    <source>
        <dbReference type="Proteomes" id="UP001152523"/>
    </source>
</evidence>
<evidence type="ECO:0000256" key="1">
    <source>
        <dbReference type="SAM" id="MobiDB-lite"/>
    </source>
</evidence>
<dbReference type="AlphaFoldDB" id="A0AAV0G8R8"/>
<gene>
    <name evidence="2" type="ORF">CEPIT_LOCUS18530</name>
    <name evidence="3" type="ORF">CEPIT_LOCUS40775</name>
</gene>
<feature type="compositionally biased region" description="Basic and acidic residues" evidence="1">
    <location>
        <begin position="56"/>
        <end position="67"/>
    </location>
</feature>
<name>A0AAV0G8R8_9ASTE</name>